<protein>
    <submittedName>
        <fullName evidence="2">DUF3105 domain-containing protein</fullName>
    </submittedName>
</protein>
<proteinExistence type="predicted"/>
<accession>A0ABW0BN61</accession>
<evidence type="ECO:0000313" key="3">
    <source>
        <dbReference type="Proteomes" id="UP001596087"/>
    </source>
</evidence>
<feature type="transmembrane region" description="Helical" evidence="1">
    <location>
        <begin position="17"/>
        <end position="39"/>
    </location>
</feature>
<evidence type="ECO:0000256" key="1">
    <source>
        <dbReference type="SAM" id="Phobius"/>
    </source>
</evidence>
<keyword evidence="1" id="KW-1133">Transmembrane helix</keyword>
<name>A0ABW0BN61_9ACTN</name>
<gene>
    <name evidence="2" type="ORF">ACFPGP_18910</name>
</gene>
<dbReference type="EMBL" id="JBHSKD010000027">
    <property type="protein sequence ID" value="MFC5178759.1"/>
    <property type="molecule type" value="Genomic_DNA"/>
</dbReference>
<evidence type="ECO:0000313" key="2">
    <source>
        <dbReference type="EMBL" id="MFC5178759.1"/>
    </source>
</evidence>
<keyword evidence="1" id="KW-0472">Membrane</keyword>
<comment type="caution">
    <text evidence="2">The sequence shown here is derived from an EMBL/GenBank/DDBJ whole genome shotgun (WGS) entry which is preliminary data.</text>
</comment>
<organism evidence="2 3">
    <name type="scientific">Nocardioides taihuensis</name>
    <dbReference type="NCBI Taxonomy" id="1835606"/>
    <lineage>
        <taxon>Bacteria</taxon>
        <taxon>Bacillati</taxon>
        <taxon>Actinomycetota</taxon>
        <taxon>Actinomycetes</taxon>
        <taxon>Propionibacteriales</taxon>
        <taxon>Nocardioidaceae</taxon>
        <taxon>Nocardioides</taxon>
    </lineage>
</organism>
<dbReference type="Pfam" id="PF11303">
    <property type="entry name" value="DUF3105"/>
    <property type="match status" value="1"/>
</dbReference>
<keyword evidence="1" id="KW-0812">Transmembrane</keyword>
<dbReference type="Proteomes" id="UP001596087">
    <property type="component" value="Unassembled WGS sequence"/>
</dbReference>
<sequence>MTTEGPDTEQPSRRTGVVVAAATGVAILVLAVVLGPMIVDQATEANIPPAPTGPNLASVDLREDIPNSEVSADIDYPEVPPDGGDHDEQWLSCGLYAKAVREENAVHSLERGAVWITYDPEEISRKQAKAMFDQLPEDKGIVSPYVGLPGNVVLSVWGAQLQLLSPDDPRFDLFLEEYGDGHLAPEPDAGCADGVVEYEKKGGGAPE</sequence>
<dbReference type="RefSeq" id="WP_378592471.1">
    <property type="nucleotide sequence ID" value="NZ_JBHSKD010000027.1"/>
</dbReference>
<dbReference type="InterPro" id="IPR021454">
    <property type="entry name" value="DUF3105"/>
</dbReference>
<keyword evidence="3" id="KW-1185">Reference proteome</keyword>
<reference evidence="3" key="1">
    <citation type="journal article" date="2019" name="Int. J. Syst. Evol. Microbiol.">
        <title>The Global Catalogue of Microorganisms (GCM) 10K type strain sequencing project: providing services to taxonomists for standard genome sequencing and annotation.</title>
        <authorList>
            <consortium name="The Broad Institute Genomics Platform"/>
            <consortium name="The Broad Institute Genome Sequencing Center for Infectious Disease"/>
            <person name="Wu L."/>
            <person name="Ma J."/>
        </authorList>
    </citation>
    <scope>NUCLEOTIDE SEQUENCE [LARGE SCALE GENOMIC DNA]</scope>
    <source>
        <strain evidence="3">DFY41</strain>
    </source>
</reference>